<dbReference type="RefSeq" id="WP_367639622.1">
    <property type="nucleotide sequence ID" value="NZ_JBFNQN010000012.1"/>
</dbReference>
<organism evidence="2 3">
    <name type="scientific">Kineococcus endophyticus</name>
    <dbReference type="NCBI Taxonomy" id="1181883"/>
    <lineage>
        <taxon>Bacteria</taxon>
        <taxon>Bacillati</taxon>
        <taxon>Actinomycetota</taxon>
        <taxon>Actinomycetes</taxon>
        <taxon>Kineosporiales</taxon>
        <taxon>Kineosporiaceae</taxon>
        <taxon>Kineococcus</taxon>
    </lineage>
</organism>
<feature type="transmembrane region" description="Helical" evidence="1">
    <location>
        <begin position="12"/>
        <end position="32"/>
    </location>
</feature>
<keyword evidence="1" id="KW-1133">Transmembrane helix</keyword>
<reference evidence="2 3" key="1">
    <citation type="submission" date="2024-07" db="EMBL/GenBank/DDBJ databases">
        <authorList>
            <person name="Thanompreechachai J."/>
            <person name="Duangmal K."/>
        </authorList>
    </citation>
    <scope>NUCLEOTIDE SEQUENCE [LARGE SCALE GENOMIC DNA]</scope>
    <source>
        <strain evidence="2 3">KCTC 19886</strain>
    </source>
</reference>
<dbReference type="EMBL" id="JBFNQN010000012">
    <property type="protein sequence ID" value="MEW9266484.1"/>
    <property type="molecule type" value="Genomic_DNA"/>
</dbReference>
<evidence type="ECO:0000256" key="1">
    <source>
        <dbReference type="SAM" id="Phobius"/>
    </source>
</evidence>
<feature type="transmembrane region" description="Helical" evidence="1">
    <location>
        <begin position="44"/>
        <end position="61"/>
    </location>
</feature>
<proteinExistence type="predicted"/>
<keyword evidence="3" id="KW-1185">Reference proteome</keyword>
<name>A0ABV3PA17_9ACTN</name>
<gene>
    <name evidence="2" type="ORF">AB1207_17165</name>
</gene>
<comment type="caution">
    <text evidence="2">The sequence shown here is derived from an EMBL/GenBank/DDBJ whole genome shotgun (WGS) entry which is preliminary data.</text>
</comment>
<dbReference type="Proteomes" id="UP001555826">
    <property type="component" value="Unassembled WGS sequence"/>
</dbReference>
<evidence type="ECO:0000313" key="3">
    <source>
        <dbReference type="Proteomes" id="UP001555826"/>
    </source>
</evidence>
<keyword evidence="1" id="KW-0812">Transmembrane</keyword>
<sequence length="73" mass="8054">MTQRRRTQTATWAQTPLTWIALAVAFAAISVSNWVQALSGAKDLAYLPAVAFALAAVSFLWQARRCTRARSED</sequence>
<keyword evidence="1" id="KW-0472">Membrane</keyword>
<protein>
    <submittedName>
        <fullName evidence="2">Uncharacterized protein</fullName>
    </submittedName>
</protein>
<accession>A0ABV3PA17</accession>
<evidence type="ECO:0000313" key="2">
    <source>
        <dbReference type="EMBL" id="MEW9266484.1"/>
    </source>
</evidence>